<evidence type="ECO:0000313" key="6">
    <source>
        <dbReference type="EMBL" id="SEQ74914.1"/>
    </source>
</evidence>
<dbReference type="SUPFAM" id="SSF49785">
    <property type="entry name" value="Galactose-binding domain-like"/>
    <property type="match status" value="1"/>
</dbReference>
<evidence type="ECO:0000313" key="7">
    <source>
        <dbReference type="Proteomes" id="UP000199055"/>
    </source>
</evidence>
<dbReference type="GO" id="GO:0045493">
    <property type="term" value="P:xylan catabolic process"/>
    <property type="evidence" value="ECO:0007669"/>
    <property type="project" value="InterPro"/>
</dbReference>
<dbReference type="InterPro" id="IPR044993">
    <property type="entry name" value="BXL"/>
</dbReference>
<dbReference type="InterPro" id="IPR006584">
    <property type="entry name" value="Cellulose-bd_IV"/>
</dbReference>
<feature type="domain" description="Cellulose binding type IV" evidence="4">
    <location>
        <begin position="839"/>
        <end position="978"/>
    </location>
</feature>
<dbReference type="STRING" id="403935.SAMN05216481_11487"/>
<dbReference type="GO" id="GO:0009044">
    <property type="term" value="F:xylan 1,4-beta-xylosidase activity"/>
    <property type="evidence" value="ECO:0007669"/>
    <property type="project" value="InterPro"/>
</dbReference>
<dbReference type="Pfam" id="PF14310">
    <property type="entry name" value="Fn3-like"/>
    <property type="match status" value="1"/>
</dbReference>
<dbReference type="Gene3D" id="2.60.120.260">
    <property type="entry name" value="Galactose-binding domain-like"/>
    <property type="match status" value="1"/>
</dbReference>
<keyword evidence="3" id="KW-0378">Hydrolase</keyword>
<keyword evidence="2" id="KW-0732">Signal</keyword>
<dbReference type="RefSeq" id="WP_093662195.1">
    <property type="nucleotide sequence ID" value="NZ_FOET01000014.1"/>
</dbReference>
<dbReference type="InterPro" id="IPR008979">
    <property type="entry name" value="Galactose-bd-like_sf"/>
</dbReference>
<dbReference type="Pfam" id="PF00933">
    <property type="entry name" value="Glyco_hydro_3"/>
    <property type="match status" value="1"/>
</dbReference>
<protein>
    <submittedName>
        <fullName evidence="6">Beta-glucosidase</fullName>
    </submittedName>
</protein>
<dbReference type="SMART" id="SM00606">
    <property type="entry name" value="CBD_IV"/>
    <property type="match status" value="1"/>
</dbReference>
<dbReference type="InterPro" id="IPR017853">
    <property type="entry name" value="GH"/>
</dbReference>
<dbReference type="InterPro" id="IPR001764">
    <property type="entry name" value="Glyco_hydro_3_N"/>
</dbReference>
<dbReference type="SMART" id="SM01217">
    <property type="entry name" value="Fn3_like"/>
    <property type="match status" value="1"/>
</dbReference>
<dbReference type="Pfam" id="PF01915">
    <property type="entry name" value="Glyco_hydro_3_C"/>
    <property type="match status" value="1"/>
</dbReference>
<dbReference type="PRINTS" id="PR00133">
    <property type="entry name" value="GLHYDRLASE3"/>
</dbReference>
<evidence type="ECO:0000256" key="2">
    <source>
        <dbReference type="ARBA" id="ARBA00022729"/>
    </source>
</evidence>
<dbReference type="Gene3D" id="3.20.20.300">
    <property type="entry name" value="Glycoside hydrolase, family 3, N-terminal domain"/>
    <property type="match status" value="1"/>
</dbReference>
<feature type="domain" description="Fibronectin type III-like" evidence="5">
    <location>
        <begin position="735"/>
        <end position="821"/>
    </location>
</feature>
<dbReference type="CDD" id="cd23343">
    <property type="entry name" value="beta-trefoil_FSCN_BglX-like"/>
    <property type="match status" value="1"/>
</dbReference>
<evidence type="ECO:0000259" key="4">
    <source>
        <dbReference type="SMART" id="SM00606"/>
    </source>
</evidence>
<dbReference type="Gene3D" id="3.40.50.1700">
    <property type="entry name" value="Glycoside hydrolase family 3 C-terminal domain"/>
    <property type="match status" value="1"/>
</dbReference>
<dbReference type="InterPro" id="IPR013783">
    <property type="entry name" value="Ig-like_fold"/>
</dbReference>
<dbReference type="PANTHER" id="PTHR42721">
    <property type="entry name" value="SUGAR HYDROLASE-RELATED"/>
    <property type="match status" value="1"/>
</dbReference>
<dbReference type="InterPro" id="IPR008999">
    <property type="entry name" value="Actin-crosslinking"/>
</dbReference>
<dbReference type="EMBL" id="FOET01000014">
    <property type="protein sequence ID" value="SEQ74914.1"/>
    <property type="molecule type" value="Genomic_DNA"/>
</dbReference>
<dbReference type="GO" id="GO:0046556">
    <property type="term" value="F:alpha-L-arabinofuranosidase activity"/>
    <property type="evidence" value="ECO:0007669"/>
    <property type="project" value="TreeGrafter"/>
</dbReference>
<accession>A0A1H9IJZ1</accession>
<comment type="similarity">
    <text evidence="1">Belongs to the glycosyl hydrolase 3 family.</text>
</comment>
<dbReference type="Gene3D" id="2.60.120.380">
    <property type="match status" value="1"/>
</dbReference>
<evidence type="ECO:0000259" key="5">
    <source>
        <dbReference type="SMART" id="SM01217"/>
    </source>
</evidence>
<reference evidence="6 7" key="1">
    <citation type="submission" date="2016-10" db="EMBL/GenBank/DDBJ databases">
        <authorList>
            <person name="de Groot N.N."/>
        </authorList>
    </citation>
    <scope>NUCLEOTIDE SEQUENCE [LARGE SCALE GENOMIC DNA]</scope>
    <source>
        <strain evidence="6 7">CGMCC 4.3519</strain>
    </source>
</reference>
<dbReference type="PANTHER" id="PTHR42721:SF3">
    <property type="entry name" value="BETA-D-XYLOSIDASE 5-RELATED"/>
    <property type="match status" value="1"/>
</dbReference>
<name>A0A1H9IJZ1_9ACTN</name>
<keyword evidence="7" id="KW-1185">Reference proteome</keyword>
<dbReference type="InterPro" id="IPR002772">
    <property type="entry name" value="Glyco_hydro_3_C"/>
</dbReference>
<dbReference type="Gene3D" id="2.60.40.10">
    <property type="entry name" value="Immunoglobulins"/>
    <property type="match status" value="1"/>
</dbReference>
<dbReference type="Proteomes" id="UP000199055">
    <property type="component" value="Unassembled WGS sequence"/>
</dbReference>
<dbReference type="InterPro" id="IPR036962">
    <property type="entry name" value="Glyco_hydro_3_N_sf"/>
</dbReference>
<dbReference type="SUPFAM" id="SSF52279">
    <property type="entry name" value="Beta-D-glucan exohydrolase, C-terminal domain"/>
    <property type="match status" value="1"/>
</dbReference>
<gene>
    <name evidence="6" type="ORF">SAMN05216481_11487</name>
</gene>
<evidence type="ECO:0000256" key="1">
    <source>
        <dbReference type="ARBA" id="ARBA00005336"/>
    </source>
</evidence>
<dbReference type="SUPFAM" id="SSF50405">
    <property type="entry name" value="Actin-crosslinking proteins"/>
    <property type="match status" value="1"/>
</dbReference>
<dbReference type="FunFam" id="3.20.20.300:FF:000020">
    <property type="entry name" value="Sugar hydrolase"/>
    <property type="match status" value="1"/>
</dbReference>
<organism evidence="6 7">
    <name type="scientific">Streptomyces radiopugnans</name>
    <dbReference type="NCBI Taxonomy" id="403935"/>
    <lineage>
        <taxon>Bacteria</taxon>
        <taxon>Bacillati</taxon>
        <taxon>Actinomycetota</taxon>
        <taxon>Actinomycetes</taxon>
        <taxon>Kitasatosporales</taxon>
        <taxon>Streptomycetaceae</taxon>
        <taxon>Streptomyces</taxon>
    </lineage>
</organism>
<dbReference type="SUPFAM" id="SSF51445">
    <property type="entry name" value="(Trans)glycosidases"/>
    <property type="match status" value="1"/>
</dbReference>
<proteinExistence type="inferred from homology"/>
<dbReference type="InterPro" id="IPR036881">
    <property type="entry name" value="Glyco_hydro_3_C_sf"/>
</dbReference>
<dbReference type="GO" id="GO:0030246">
    <property type="term" value="F:carbohydrate binding"/>
    <property type="evidence" value="ECO:0007669"/>
    <property type="project" value="InterPro"/>
</dbReference>
<sequence length="985" mass="104134">MSTDQPPFRDPALPARERAADLLARLTPDERVAMLHQFTPAVERLGVAAFRTGQEALHGVAWMGPATVFPQAVGLGATWNDELVRRVGEAVGREVRAMRARDPRVGLNVWSPTVNLLRHPLWGRNEEGYSEDPHLTAAIATAYTRGLRGDHPTRWRTAPVLKHWLAHNNETDRDTSSASVRPRVLHEYELPAFRGPVQAGAVAGVMPAYNLVNGRPNHLSPLLAEQLRTWCDHDLVVCSDAGAPSNLAGSQGYFGTHEEATAAALRAGVDSFTDHGEDSSQITARVRGALERGLIGQEHVDAAVLRLLAMRCALGEFDPEPFDGEAAFDTPGHRELAREAAEQAIVLLRNDGLLPLADGARVAVVGLLADECKLDWYSGALLRRSTPLDGLRERFGADRVVYAEGADRVRLGCPGGWLAVPETGPGERVSGDPAAGGALDPALLRGRTDLPPLTVSAVAGEEFALVDWGGGVLTLRAGCGRYLSVADDGLVRASAEQPGGWVVQETFELEPHDGGHLLRHRGTGRYVEVAADGVRVAADGGPGTVFAVETVRRGEDEVRAAALEADVVVVVAGNDPHIGGRETEDRATLALPPQQDRLWRAARAANPRTALVLTSAYPYAVGDADEALPALLWTAHGGQAAGEALAAVLAGDVSPGGRLPQTWYADDADLPGLLDYDVIGARTTYLYFDGTPLYPFGHGLSYASFGYGEPEVSCDGGTLTVRCTVTNTGAVAGDEVVQLYVRAAGTTEAPGCAGTGGIGGHRLPRPHRALAAHRRIRLDPGASREVEFTVPVSRALGFWDVAHGRWRVAPGAYAADIGASSADIRRSAVFRVDGESGAPRPVARIRAADYDEQSGTELVDLSRERGDAVAPVVPAGSEAAELVFHDCDFGTGAGSVTVEAARAEPGEAEIVLLLESGDEGGGGGRDGRVLARLTVPHTGDRYAYTTVRAVLDDPPSGVCDLRVALHGSLRLARLGFGGPSSAETT</sequence>
<dbReference type="InterPro" id="IPR026891">
    <property type="entry name" value="Fn3-like"/>
</dbReference>
<dbReference type="AlphaFoldDB" id="A0A1H9IJZ1"/>
<dbReference type="GO" id="GO:0031222">
    <property type="term" value="P:arabinan catabolic process"/>
    <property type="evidence" value="ECO:0007669"/>
    <property type="project" value="TreeGrafter"/>
</dbReference>
<evidence type="ECO:0000256" key="3">
    <source>
        <dbReference type="ARBA" id="ARBA00022801"/>
    </source>
</evidence>